<organism evidence="2 3">
    <name type="scientific">Natribacillus halophilus</name>
    <dbReference type="NCBI Taxonomy" id="549003"/>
    <lineage>
        <taxon>Bacteria</taxon>
        <taxon>Bacillati</taxon>
        <taxon>Bacillota</taxon>
        <taxon>Bacilli</taxon>
        <taxon>Bacillales</taxon>
        <taxon>Bacillaceae</taxon>
        <taxon>Natribacillus</taxon>
    </lineage>
</organism>
<dbReference type="Pfam" id="PF01425">
    <property type="entry name" value="Amidase"/>
    <property type="match status" value="1"/>
</dbReference>
<name>A0A1G8KDA4_9BACI</name>
<dbReference type="EMBL" id="FNEN01000002">
    <property type="protein sequence ID" value="SDI41358.1"/>
    <property type="molecule type" value="Genomic_DNA"/>
</dbReference>
<dbReference type="RefSeq" id="WP_090395971.1">
    <property type="nucleotide sequence ID" value="NZ_FNEN01000002.1"/>
</dbReference>
<evidence type="ECO:0000313" key="2">
    <source>
        <dbReference type="EMBL" id="SDI41358.1"/>
    </source>
</evidence>
<dbReference type="PANTHER" id="PTHR11895">
    <property type="entry name" value="TRANSAMIDASE"/>
    <property type="match status" value="1"/>
</dbReference>
<gene>
    <name evidence="2" type="ORF">SAMN04488123_10235</name>
</gene>
<proteinExistence type="predicted"/>
<evidence type="ECO:0000259" key="1">
    <source>
        <dbReference type="Pfam" id="PF01425"/>
    </source>
</evidence>
<dbReference type="InterPro" id="IPR036928">
    <property type="entry name" value="AS_sf"/>
</dbReference>
<dbReference type="Proteomes" id="UP000198853">
    <property type="component" value="Unassembled WGS sequence"/>
</dbReference>
<dbReference type="GO" id="GO:0003824">
    <property type="term" value="F:catalytic activity"/>
    <property type="evidence" value="ECO:0007669"/>
    <property type="project" value="InterPro"/>
</dbReference>
<keyword evidence="3" id="KW-1185">Reference proteome</keyword>
<dbReference type="InterPro" id="IPR000120">
    <property type="entry name" value="Amidase"/>
</dbReference>
<evidence type="ECO:0000313" key="3">
    <source>
        <dbReference type="Proteomes" id="UP000198853"/>
    </source>
</evidence>
<dbReference type="SUPFAM" id="SSF75304">
    <property type="entry name" value="Amidase signature (AS) enzymes"/>
    <property type="match status" value="1"/>
</dbReference>
<dbReference type="InterPro" id="IPR023631">
    <property type="entry name" value="Amidase_dom"/>
</dbReference>
<feature type="domain" description="Amidase" evidence="1">
    <location>
        <begin position="4"/>
        <end position="192"/>
    </location>
</feature>
<dbReference type="Gene3D" id="3.90.1300.10">
    <property type="entry name" value="Amidase signature (AS) domain"/>
    <property type="match status" value="1"/>
</dbReference>
<dbReference type="PANTHER" id="PTHR11895:SF67">
    <property type="entry name" value="AMIDASE DOMAIN-CONTAINING PROTEIN"/>
    <property type="match status" value="1"/>
</dbReference>
<accession>A0A1G8KDA4</accession>
<sequence>MTDITIGVNEDYFFKNVDSDVEASVRKAIQSLVDQGANVETVDIPALQYAEYAELITILTEAATIHHENLVRRPDDFGDDIRLLFELGELPSGVDYLQAQQLRRQLKQDFQKAYEKVDVLITPTLPIVAPDIGESYADLNGEQVDLVNNIIRFTGPGNLTGFPSLSMPCGFKGEMPIGMQMMGEAFDEETVLKVGYAIEQTNPLKGKKPVLAR</sequence>
<reference evidence="2 3" key="1">
    <citation type="submission" date="2016-10" db="EMBL/GenBank/DDBJ databases">
        <authorList>
            <person name="de Groot N.N."/>
        </authorList>
    </citation>
    <scope>NUCLEOTIDE SEQUENCE [LARGE SCALE GENOMIC DNA]</scope>
    <source>
        <strain evidence="2 3">DSM 21771</strain>
    </source>
</reference>
<dbReference type="OrthoDB" id="9811471at2"/>
<dbReference type="AlphaFoldDB" id="A0A1G8KDA4"/>
<protein>
    <submittedName>
        <fullName evidence="2">Amidase</fullName>
    </submittedName>
</protein>